<evidence type="ECO:0000256" key="1">
    <source>
        <dbReference type="ARBA" id="ARBA00010457"/>
    </source>
</evidence>
<dbReference type="GO" id="GO:0006801">
    <property type="term" value="P:superoxide metabolic process"/>
    <property type="evidence" value="ECO:0007669"/>
    <property type="project" value="InterPro"/>
</dbReference>
<comment type="similarity">
    <text evidence="1">Belongs to the Cu-Zn superoxide dismutase family.</text>
</comment>
<dbReference type="SUPFAM" id="SSF49329">
    <property type="entry name" value="Cu,Zn superoxide dismutase-like"/>
    <property type="match status" value="2"/>
</dbReference>
<name>A0A4S3M0Z2_9FLAO</name>
<gene>
    <name evidence="3" type="ORF">E7Z59_08640</name>
</gene>
<evidence type="ECO:0008006" key="5">
    <source>
        <dbReference type="Google" id="ProtNLM"/>
    </source>
</evidence>
<protein>
    <recommendedName>
        <fullName evidence="5">CHRD domain-containing protein</fullName>
    </recommendedName>
</protein>
<evidence type="ECO:0000313" key="3">
    <source>
        <dbReference type="EMBL" id="THD68112.1"/>
    </source>
</evidence>
<keyword evidence="4" id="KW-1185">Reference proteome</keyword>
<dbReference type="Gene3D" id="2.60.40.200">
    <property type="entry name" value="Superoxide dismutase, copper/zinc binding domain"/>
    <property type="match status" value="2"/>
</dbReference>
<reference evidence="3 4" key="1">
    <citation type="submission" date="2019-04" db="EMBL/GenBank/DDBJ databases">
        <title>Draft genome sequence of Robertkochia marina CC-AMO-30D.</title>
        <authorList>
            <person name="Hameed A."/>
            <person name="Lin S.-Y."/>
            <person name="Shahina M."/>
            <person name="Lai W.-A."/>
            <person name="Young C.-C."/>
        </authorList>
    </citation>
    <scope>NUCLEOTIDE SEQUENCE [LARGE SCALE GENOMIC DNA]</scope>
    <source>
        <strain evidence="3 4">CC-AMO-30D</strain>
    </source>
</reference>
<dbReference type="InterPro" id="IPR024134">
    <property type="entry name" value="SOD_Cu/Zn_/chaperone"/>
</dbReference>
<dbReference type="InterPro" id="IPR036423">
    <property type="entry name" value="SOD-like_Cu/Zn_dom_sf"/>
</dbReference>
<feature type="chain" id="PRO_5021001842" description="CHRD domain-containing protein" evidence="2">
    <location>
        <begin position="26"/>
        <end position="288"/>
    </location>
</feature>
<keyword evidence="2" id="KW-0732">Signal</keyword>
<dbReference type="EMBL" id="SSMC01000002">
    <property type="protein sequence ID" value="THD68112.1"/>
    <property type="molecule type" value="Genomic_DNA"/>
</dbReference>
<dbReference type="AlphaFoldDB" id="A0A4S3M0Z2"/>
<dbReference type="OrthoDB" id="1451403at2"/>
<feature type="signal peptide" evidence="2">
    <location>
        <begin position="1"/>
        <end position="25"/>
    </location>
</feature>
<accession>A0A4S3M0Z2</accession>
<proteinExistence type="inferred from homology"/>
<evidence type="ECO:0000256" key="2">
    <source>
        <dbReference type="SAM" id="SignalP"/>
    </source>
</evidence>
<dbReference type="GO" id="GO:0005507">
    <property type="term" value="F:copper ion binding"/>
    <property type="evidence" value="ECO:0007669"/>
    <property type="project" value="InterPro"/>
</dbReference>
<comment type="caution">
    <text evidence="3">The sequence shown here is derived from an EMBL/GenBank/DDBJ whole genome shotgun (WGS) entry which is preliminary data.</text>
</comment>
<sequence>MKTCRRTFYVSTLLIAFLLPGCSDDDDNNGTDPGGEDPITEVTSKTYNLGEVDESGISGTARFAEMSDGSVTIDLDINNTPSDGQHPAHIHFNTAAEGGDIALTLGTVDGNTGESTVNVTQLDDGTAITYAELLEYNGYINVHLSSDELQTIVAQGDIGGNELTGESTSYALAAVAESGVSGDIVFEERVNGTSLATISLTGTPEGGEHPAHIHENDAATGGGILVSFNPVNGDTGESKTQVGEFDSGDPLTYIDILALNAYVNVHLSAEALETIVAQGDIGINAGNE</sequence>
<evidence type="ECO:0000313" key="4">
    <source>
        <dbReference type="Proteomes" id="UP000305939"/>
    </source>
</evidence>
<organism evidence="3 4">
    <name type="scientific">Robertkochia marina</name>
    <dbReference type="NCBI Taxonomy" id="1227945"/>
    <lineage>
        <taxon>Bacteria</taxon>
        <taxon>Pseudomonadati</taxon>
        <taxon>Bacteroidota</taxon>
        <taxon>Flavobacteriia</taxon>
        <taxon>Flavobacteriales</taxon>
        <taxon>Flavobacteriaceae</taxon>
        <taxon>Robertkochia</taxon>
    </lineage>
</organism>
<dbReference type="Proteomes" id="UP000305939">
    <property type="component" value="Unassembled WGS sequence"/>
</dbReference>
<dbReference type="PANTHER" id="PTHR10003">
    <property type="entry name" value="SUPEROXIDE DISMUTASE CU-ZN -RELATED"/>
    <property type="match status" value="1"/>
</dbReference>